<keyword evidence="3 10" id="KW-0963">Cytoplasm</keyword>
<dbReference type="InterPro" id="IPR036621">
    <property type="entry name" value="Anticodon-bd_dom_sf"/>
</dbReference>
<dbReference type="Gene3D" id="3.40.50.800">
    <property type="entry name" value="Anticodon-binding domain"/>
    <property type="match status" value="1"/>
</dbReference>
<dbReference type="HAMAP" id="MF_01569">
    <property type="entry name" value="Pro_tRNA_synth_type1"/>
    <property type="match status" value="1"/>
</dbReference>
<feature type="domain" description="Aminoacyl-transfer RNA synthetases class-II family profile" evidence="11">
    <location>
        <begin position="33"/>
        <end position="465"/>
    </location>
</feature>
<dbReference type="PRINTS" id="PR01046">
    <property type="entry name" value="TRNASYNTHPRO"/>
</dbReference>
<dbReference type="NCBIfam" id="TIGR00409">
    <property type="entry name" value="proS_fam_II"/>
    <property type="match status" value="1"/>
</dbReference>
<evidence type="ECO:0000256" key="1">
    <source>
        <dbReference type="ARBA" id="ARBA00004496"/>
    </source>
</evidence>
<dbReference type="PROSITE" id="PS50862">
    <property type="entry name" value="AA_TRNA_LIGASE_II"/>
    <property type="match status" value="1"/>
</dbReference>
<comment type="subcellular location">
    <subcellularLocation>
        <location evidence="1 10">Cytoplasm</location>
    </subcellularLocation>
</comment>
<dbReference type="SUPFAM" id="SSF55826">
    <property type="entry name" value="YbaK/ProRS associated domain"/>
    <property type="match status" value="1"/>
</dbReference>
<dbReference type="InterPro" id="IPR006195">
    <property type="entry name" value="aa-tRNA-synth_II"/>
</dbReference>
<dbReference type="Pfam" id="PF04073">
    <property type="entry name" value="tRNA_edit"/>
    <property type="match status" value="1"/>
</dbReference>
<dbReference type="GO" id="GO:0005829">
    <property type="term" value="C:cytosol"/>
    <property type="evidence" value="ECO:0007669"/>
    <property type="project" value="TreeGrafter"/>
</dbReference>
<dbReference type="EC" id="6.1.1.15" evidence="10"/>
<name>A0A9Q8ZQ80_9LACO</name>
<dbReference type="Proteomes" id="UP001055911">
    <property type="component" value="Chromosome"/>
</dbReference>
<reference evidence="12" key="1">
    <citation type="submission" date="2022-05" db="EMBL/GenBank/DDBJ databases">
        <authorList>
            <person name="Oliphant S.A."/>
            <person name="Watson-Haigh N.S."/>
            <person name="Sumby K.M."/>
            <person name="Gardner J.M."/>
            <person name="Jiranek V."/>
        </authorList>
    </citation>
    <scope>NUCLEOTIDE SEQUENCE</scope>
    <source>
        <strain evidence="12">KI4_B1</strain>
    </source>
</reference>
<evidence type="ECO:0000256" key="7">
    <source>
        <dbReference type="ARBA" id="ARBA00022917"/>
    </source>
</evidence>
<sequence length="568" mass="62943">MKQSRMLIPTQKQDPTGAEALSHRMLLRAGYIQQVSAGTYAYLPLAYRVLEKIERIIKRAMDDSGACEMLVPEIIPAQFWQDSGRYDTYGDELFKLKNRHDTEFILGPTHEETFTELIKSSVKSYKKLPLNLYQIQSKFRDEDRPRYGLLRSREFLMLDSYSFSANEADLDQIYKEMRGAFEAIFNQIGLSYRGIIGDSGSMGGSDSMEFSAPAAVGEDTIVYSNDSEYAANLEMATNMFVPQKSHAEAQPLELVDTSDVKTIDQVTEFFDVHPDQVVKSLLYLADEQPVIVLTRGDQVANEAKLKHVLGADTLELATPAQAAELLDVQPGAVGPFDLSAETRVIADEYVQPMVNAIVGANQTGKHYQGFNPTRDLPDLEYADVRTVKEGDISPDGSGELQFTKGIEIGHIFKLGTRYSKVLGADILDENGRQQPIIMGCYGIGVSRLLSAVAEQQADENGLVWPTAIAPFDVHVIPTNVKKEEQAELATQITTSLEEAGFEVLVDDRKERAGVKFADSDLIGVPIRVTIGKKADEGIVEVKIRKTGETVETKVDDLQNTIKILAKEI</sequence>
<evidence type="ECO:0000256" key="5">
    <source>
        <dbReference type="ARBA" id="ARBA00022741"/>
    </source>
</evidence>
<dbReference type="InterPro" id="IPR004500">
    <property type="entry name" value="Pro-tRNA-synth_IIa_bac-type"/>
</dbReference>
<evidence type="ECO:0000313" key="13">
    <source>
        <dbReference type="Proteomes" id="UP001055911"/>
    </source>
</evidence>
<dbReference type="InterPro" id="IPR007214">
    <property type="entry name" value="YbaK/aa-tRNA-synth-assoc-dom"/>
</dbReference>
<dbReference type="NCBIfam" id="NF006625">
    <property type="entry name" value="PRK09194.1"/>
    <property type="match status" value="1"/>
</dbReference>
<dbReference type="CDD" id="cd00861">
    <property type="entry name" value="ProRS_anticodon_short"/>
    <property type="match status" value="1"/>
</dbReference>
<keyword evidence="5 10" id="KW-0547">Nucleotide-binding</keyword>
<evidence type="ECO:0000256" key="9">
    <source>
        <dbReference type="ARBA" id="ARBA00047671"/>
    </source>
</evidence>
<dbReference type="InterPro" id="IPR050062">
    <property type="entry name" value="Pro-tRNA_synthetase"/>
</dbReference>
<comment type="similarity">
    <text evidence="10">Belongs to the class-II aminoacyl-tRNA synthetase family. ProS type 1 subfamily.</text>
</comment>
<dbReference type="Pfam" id="PF00587">
    <property type="entry name" value="tRNA-synt_2b"/>
    <property type="match status" value="1"/>
</dbReference>
<evidence type="ECO:0000256" key="6">
    <source>
        <dbReference type="ARBA" id="ARBA00022840"/>
    </source>
</evidence>
<dbReference type="InterPro" id="IPR002316">
    <property type="entry name" value="Pro-tRNA-ligase_IIa"/>
</dbReference>
<evidence type="ECO:0000259" key="11">
    <source>
        <dbReference type="PROSITE" id="PS50862"/>
    </source>
</evidence>
<dbReference type="InterPro" id="IPR036754">
    <property type="entry name" value="YbaK/aa-tRNA-synt-asso_dom_sf"/>
</dbReference>
<accession>A0A9Q8ZQ80</accession>
<comment type="function">
    <text evidence="10">Catalyzes the attachment of proline to tRNA(Pro) in a two-step reaction: proline is first activated by ATP to form Pro-AMP and then transferred to the acceptor end of tRNA(Pro). As ProRS can inadvertently accommodate and process non-cognate amino acids such as alanine and cysteine, to avoid such errors it has two additional distinct editing activities against alanine. One activity is designated as 'pretransfer' editing and involves the tRNA(Pro)-independent hydrolysis of activated Ala-AMP. The other activity is designated 'posttransfer' editing and involves deacylation of mischarged Ala-tRNA(Pro). The misacylated Cys-tRNA(Pro) is not edited by ProRS.</text>
</comment>
<dbReference type="CDD" id="cd00779">
    <property type="entry name" value="ProRS_core_prok"/>
    <property type="match status" value="1"/>
</dbReference>
<evidence type="ECO:0000256" key="10">
    <source>
        <dbReference type="HAMAP-Rule" id="MF_01569"/>
    </source>
</evidence>
<dbReference type="GO" id="GO:0006433">
    <property type="term" value="P:prolyl-tRNA aminoacylation"/>
    <property type="evidence" value="ECO:0007669"/>
    <property type="project" value="UniProtKB-UniRule"/>
</dbReference>
<evidence type="ECO:0000256" key="2">
    <source>
        <dbReference type="ARBA" id="ARBA00011738"/>
    </source>
</evidence>
<dbReference type="Pfam" id="PF03129">
    <property type="entry name" value="HGTP_anticodon"/>
    <property type="match status" value="1"/>
</dbReference>
<proteinExistence type="inferred from homology"/>
<dbReference type="GO" id="GO:0004827">
    <property type="term" value="F:proline-tRNA ligase activity"/>
    <property type="evidence" value="ECO:0007669"/>
    <property type="project" value="UniProtKB-UniRule"/>
</dbReference>
<keyword evidence="13" id="KW-1185">Reference proteome</keyword>
<dbReference type="InterPro" id="IPR023717">
    <property type="entry name" value="Pro-tRNA-Synthase_IIa_type1"/>
</dbReference>
<dbReference type="Gene3D" id="3.30.930.10">
    <property type="entry name" value="Bira Bifunctional Protein, Domain 2"/>
    <property type="match status" value="2"/>
</dbReference>
<organism evidence="12 13">
    <name type="scientific">Fructilactobacillus cliffordii</name>
    <dbReference type="NCBI Taxonomy" id="2940299"/>
    <lineage>
        <taxon>Bacteria</taxon>
        <taxon>Bacillati</taxon>
        <taxon>Bacillota</taxon>
        <taxon>Bacilli</taxon>
        <taxon>Lactobacillales</taxon>
        <taxon>Lactobacillaceae</taxon>
        <taxon>Fructilactobacillus</taxon>
    </lineage>
</organism>
<dbReference type="SUPFAM" id="SSF55681">
    <property type="entry name" value="Class II aaRS and biotin synthetases"/>
    <property type="match status" value="1"/>
</dbReference>
<dbReference type="GO" id="GO:0002161">
    <property type="term" value="F:aminoacyl-tRNA deacylase activity"/>
    <property type="evidence" value="ECO:0007669"/>
    <property type="project" value="InterPro"/>
</dbReference>
<evidence type="ECO:0000256" key="3">
    <source>
        <dbReference type="ARBA" id="ARBA00022490"/>
    </source>
</evidence>
<dbReference type="InterPro" id="IPR004154">
    <property type="entry name" value="Anticodon-bd"/>
</dbReference>
<dbReference type="InterPro" id="IPR044140">
    <property type="entry name" value="ProRS_anticodon_short"/>
</dbReference>
<evidence type="ECO:0000256" key="8">
    <source>
        <dbReference type="ARBA" id="ARBA00023146"/>
    </source>
</evidence>
<protein>
    <recommendedName>
        <fullName evidence="10">Proline--tRNA ligase</fullName>
        <ecNumber evidence="10">6.1.1.15</ecNumber>
    </recommendedName>
    <alternativeName>
        <fullName evidence="10">Prolyl-tRNA synthetase</fullName>
        <shortName evidence="10">ProRS</shortName>
    </alternativeName>
</protein>
<dbReference type="EMBL" id="CP097119">
    <property type="protein sequence ID" value="USS89560.1"/>
    <property type="molecule type" value="Genomic_DNA"/>
</dbReference>
<comment type="domain">
    <text evidence="10">Consists of three domains: the N-terminal catalytic domain, the editing domain and the C-terminal anticodon-binding domain.</text>
</comment>
<dbReference type="RefSeq" id="WP_252767110.1">
    <property type="nucleotide sequence ID" value="NZ_CP097117.1"/>
</dbReference>
<dbReference type="GO" id="GO:0016740">
    <property type="term" value="F:transferase activity"/>
    <property type="evidence" value="ECO:0007669"/>
    <property type="project" value="UniProtKB-ARBA"/>
</dbReference>
<keyword evidence="4 10" id="KW-0436">Ligase</keyword>
<dbReference type="PANTHER" id="PTHR42753:SF2">
    <property type="entry name" value="PROLINE--TRNA LIGASE"/>
    <property type="match status" value="1"/>
</dbReference>
<dbReference type="PANTHER" id="PTHR42753">
    <property type="entry name" value="MITOCHONDRIAL RIBOSOME PROTEIN L39/PROLYL-TRNA LIGASE FAMILY MEMBER"/>
    <property type="match status" value="1"/>
</dbReference>
<dbReference type="SUPFAM" id="SSF52954">
    <property type="entry name" value="Class II aaRS ABD-related"/>
    <property type="match status" value="1"/>
</dbReference>
<dbReference type="CDD" id="cd04334">
    <property type="entry name" value="ProRS-INS"/>
    <property type="match status" value="1"/>
</dbReference>
<evidence type="ECO:0000256" key="4">
    <source>
        <dbReference type="ARBA" id="ARBA00022598"/>
    </source>
</evidence>
<dbReference type="InterPro" id="IPR033730">
    <property type="entry name" value="ProRS_core_prok"/>
</dbReference>
<evidence type="ECO:0000313" key="12">
    <source>
        <dbReference type="EMBL" id="USS89560.1"/>
    </source>
</evidence>
<keyword evidence="8 10" id="KW-0030">Aminoacyl-tRNA synthetase</keyword>
<dbReference type="GO" id="GO:0140096">
    <property type="term" value="F:catalytic activity, acting on a protein"/>
    <property type="evidence" value="ECO:0007669"/>
    <property type="project" value="UniProtKB-ARBA"/>
</dbReference>
<dbReference type="InterPro" id="IPR045864">
    <property type="entry name" value="aa-tRNA-synth_II/BPL/LPL"/>
</dbReference>
<dbReference type="AlphaFoldDB" id="A0A9Q8ZQ80"/>
<dbReference type="GO" id="GO:0005524">
    <property type="term" value="F:ATP binding"/>
    <property type="evidence" value="ECO:0007669"/>
    <property type="project" value="UniProtKB-UniRule"/>
</dbReference>
<comment type="catalytic activity">
    <reaction evidence="9 10">
        <text>tRNA(Pro) + L-proline + ATP = L-prolyl-tRNA(Pro) + AMP + diphosphate</text>
        <dbReference type="Rhea" id="RHEA:14305"/>
        <dbReference type="Rhea" id="RHEA-COMP:9700"/>
        <dbReference type="Rhea" id="RHEA-COMP:9702"/>
        <dbReference type="ChEBI" id="CHEBI:30616"/>
        <dbReference type="ChEBI" id="CHEBI:33019"/>
        <dbReference type="ChEBI" id="CHEBI:60039"/>
        <dbReference type="ChEBI" id="CHEBI:78442"/>
        <dbReference type="ChEBI" id="CHEBI:78532"/>
        <dbReference type="ChEBI" id="CHEBI:456215"/>
        <dbReference type="EC" id="6.1.1.15"/>
    </reaction>
</comment>
<comment type="subunit">
    <text evidence="2 10">Homodimer.</text>
</comment>
<keyword evidence="6 10" id="KW-0067">ATP-binding</keyword>
<dbReference type="FunFam" id="3.40.50.800:FF:000011">
    <property type="entry name" value="Proline--tRNA ligase"/>
    <property type="match status" value="1"/>
</dbReference>
<dbReference type="InterPro" id="IPR002314">
    <property type="entry name" value="aa-tRNA-synt_IIb"/>
</dbReference>
<keyword evidence="7 10" id="KW-0648">Protein biosynthesis</keyword>
<gene>
    <name evidence="10" type="primary">proS</name>
    <name evidence="12" type="ORF">M3M40_01870</name>
</gene>